<dbReference type="Proteomes" id="UP000504637">
    <property type="component" value="Unplaced"/>
</dbReference>
<name>A0A6J3MAD1_9PEZI</name>
<evidence type="ECO:0000256" key="9">
    <source>
        <dbReference type="ARBA" id="ARBA00022968"/>
    </source>
</evidence>
<evidence type="ECO:0000313" key="15">
    <source>
        <dbReference type="RefSeq" id="XP_033462022.1"/>
    </source>
</evidence>
<keyword evidence="11 12" id="KW-0472">Membrane</keyword>
<dbReference type="PANTHER" id="PTHR23033:SF47">
    <property type="entry name" value="APPLE DOMAIN-CONTAINING PROTEIN-RELATED"/>
    <property type="match status" value="1"/>
</dbReference>
<feature type="transmembrane region" description="Helical" evidence="12">
    <location>
        <begin position="12"/>
        <end position="30"/>
    </location>
</feature>
<evidence type="ECO:0000256" key="11">
    <source>
        <dbReference type="ARBA" id="ARBA00023136"/>
    </source>
</evidence>
<dbReference type="GO" id="GO:0000166">
    <property type="term" value="F:nucleotide binding"/>
    <property type="evidence" value="ECO:0007669"/>
    <property type="project" value="UniProtKB-KW"/>
</dbReference>
<dbReference type="PANTHER" id="PTHR23033">
    <property type="entry name" value="BETA1,3-GALACTOSYLTRANSFERASE"/>
    <property type="match status" value="1"/>
</dbReference>
<evidence type="ECO:0000256" key="3">
    <source>
        <dbReference type="ARBA" id="ARBA00006462"/>
    </source>
</evidence>
<comment type="similarity">
    <text evidence="3">Belongs to the glycosyltransferase 31 family. Beta3-Gal-T subfamily.</text>
</comment>
<evidence type="ECO:0000256" key="10">
    <source>
        <dbReference type="ARBA" id="ARBA00022989"/>
    </source>
</evidence>
<keyword evidence="14" id="KW-1185">Reference proteome</keyword>
<evidence type="ECO:0000256" key="1">
    <source>
        <dbReference type="ARBA" id="ARBA00004606"/>
    </source>
</evidence>
<reference evidence="15" key="2">
    <citation type="submission" date="2020-04" db="EMBL/GenBank/DDBJ databases">
        <authorList>
            <consortium name="NCBI Genome Project"/>
        </authorList>
    </citation>
    <scope>NUCLEOTIDE SEQUENCE</scope>
    <source>
        <strain evidence="15">CBS 342.82</strain>
    </source>
</reference>
<dbReference type="GO" id="GO:0016263">
    <property type="term" value="F:glycoprotein-N-acetylgalactosamine 3-beta-galactosyltransferase activity"/>
    <property type="evidence" value="ECO:0007669"/>
    <property type="project" value="UniProtKB-EC"/>
</dbReference>
<keyword evidence="7 12" id="KW-0812">Transmembrane</keyword>
<dbReference type="InterPro" id="IPR003378">
    <property type="entry name" value="Fringe-like_glycosylTrfase"/>
</dbReference>
<evidence type="ECO:0000256" key="5">
    <source>
        <dbReference type="ARBA" id="ARBA00022676"/>
    </source>
</evidence>
<dbReference type="OrthoDB" id="414175at2759"/>
<dbReference type="GeneID" id="54358853"/>
<dbReference type="Gene3D" id="3.90.550.50">
    <property type="match status" value="1"/>
</dbReference>
<reference evidence="15" key="3">
    <citation type="submission" date="2025-08" db="UniProtKB">
        <authorList>
            <consortium name="RefSeq"/>
        </authorList>
    </citation>
    <scope>IDENTIFICATION</scope>
    <source>
        <strain evidence="15">CBS 342.82</strain>
    </source>
</reference>
<dbReference type="Pfam" id="PF02434">
    <property type="entry name" value="Fringe"/>
    <property type="match status" value="1"/>
</dbReference>
<gene>
    <name evidence="15" type="ORF">K489DRAFT_314919</name>
</gene>
<keyword evidence="8" id="KW-0547">Nucleotide-binding</keyword>
<evidence type="ECO:0000256" key="12">
    <source>
        <dbReference type="SAM" id="Phobius"/>
    </source>
</evidence>
<evidence type="ECO:0000256" key="7">
    <source>
        <dbReference type="ARBA" id="ARBA00022692"/>
    </source>
</evidence>
<dbReference type="GO" id="GO:0016020">
    <property type="term" value="C:membrane"/>
    <property type="evidence" value="ECO:0007669"/>
    <property type="project" value="UniProtKB-SubCell"/>
</dbReference>
<evidence type="ECO:0000313" key="14">
    <source>
        <dbReference type="Proteomes" id="UP000504637"/>
    </source>
</evidence>
<evidence type="ECO:0000256" key="4">
    <source>
        <dbReference type="ARBA" id="ARBA00012557"/>
    </source>
</evidence>
<keyword evidence="6" id="KW-0808">Transferase</keyword>
<evidence type="ECO:0000256" key="8">
    <source>
        <dbReference type="ARBA" id="ARBA00022741"/>
    </source>
</evidence>
<protein>
    <recommendedName>
        <fullName evidence="4">N-acetylgalactosaminide beta-1,3-galactosyltransferase</fullName>
        <ecNumber evidence="4">2.4.1.122</ecNumber>
    </recommendedName>
</protein>
<feature type="domain" description="Fringe-like glycosyltransferase" evidence="13">
    <location>
        <begin position="186"/>
        <end position="276"/>
    </location>
</feature>
<evidence type="ECO:0000256" key="6">
    <source>
        <dbReference type="ARBA" id="ARBA00022679"/>
    </source>
</evidence>
<dbReference type="AlphaFoldDB" id="A0A6J3MAD1"/>
<dbReference type="EC" id="2.4.1.122" evidence="4"/>
<organism evidence="15">
    <name type="scientific">Dissoconium aciculare CBS 342.82</name>
    <dbReference type="NCBI Taxonomy" id="1314786"/>
    <lineage>
        <taxon>Eukaryota</taxon>
        <taxon>Fungi</taxon>
        <taxon>Dikarya</taxon>
        <taxon>Ascomycota</taxon>
        <taxon>Pezizomycotina</taxon>
        <taxon>Dothideomycetes</taxon>
        <taxon>Dothideomycetidae</taxon>
        <taxon>Mycosphaerellales</taxon>
        <taxon>Dissoconiaceae</taxon>
        <taxon>Dissoconium</taxon>
    </lineage>
</organism>
<dbReference type="InterPro" id="IPR026050">
    <property type="entry name" value="C1GALT1/C1GALT1_chp1"/>
</dbReference>
<sequence length="453" mass="50971">MSLFRRIVLDKYVLLGVISLILLYTFLFSGNARPIRTGWPSAHSSSKFVPNASRPACYGLPGSDDVVVVMKTGSTELRDKLPVHLETTMRCYTDYLIFSDVEETFEGELIIDALESVDAKVRAEHEDFALWRRLQKSGRAALKNSELSGPINPPRGGGGKDNNPGWKIDKWKFLPMLNRTLQEYPGKKWFVFVETDTFLFWHTLLEYLGRLDWQVNHYMGAQINIGDIEFAHGGAGFVASRPAMQQVVSMFNNHQKEWEDFTDGHWAGDCVLGKAFKDSGTRLLGAFPIFQGDPVGNMNYATNNMWCGPSASYHHSSPAVVRDLFAFQEESIMKSLASKVRGPKYHKPGYVSHKDVFASYVLPRTTKPRTNWDNHSDEDQGPVDSLEACHAICESLPSCVQYSVNTGMRCSTTARPNAGDATRGVDSGWIHSRMEAFFNNVEKCQNDGIWHDY</sequence>
<keyword evidence="5" id="KW-0328">Glycosyltransferase</keyword>
<evidence type="ECO:0000256" key="2">
    <source>
        <dbReference type="ARBA" id="ARBA00004922"/>
    </source>
</evidence>
<accession>A0A6J3MAD1</accession>
<keyword evidence="10 12" id="KW-1133">Transmembrane helix</keyword>
<dbReference type="RefSeq" id="XP_033462022.1">
    <property type="nucleotide sequence ID" value="XM_033601053.1"/>
</dbReference>
<reference evidence="15" key="1">
    <citation type="submission" date="2020-01" db="EMBL/GenBank/DDBJ databases">
        <authorList>
            <consortium name="DOE Joint Genome Institute"/>
            <person name="Haridas S."/>
            <person name="Albert R."/>
            <person name="Binder M."/>
            <person name="Bloem J."/>
            <person name="Labutti K."/>
            <person name="Salamov A."/>
            <person name="Andreopoulos B."/>
            <person name="Baker S.E."/>
            <person name="Barry K."/>
            <person name="Bills G."/>
            <person name="Bluhm B.H."/>
            <person name="Cannon C."/>
            <person name="Castanera R."/>
            <person name="Culley D.E."/>
            <person name="Daum C."/>
            <person name="Ezra D."/>
            <person name="Gonzalez J.B."/>
            <person name="Henrissat B."/>
            <person name="Kuo A."/>
            <person name="Liang C."/>
            <person name="Lipzen A."/>
            <person name="Lutzoni F."/>
            <person name="Magnuson J."/>
            <person name="Mondo S."/>
            <person name="Nolan M."/>
            <person name="Ohm R."/>
            <person name="Pangilinan J."/>
            <person name="Park H.-J."/>
            <person name="Ramirez L."/>
            <person name="Alfaro M."/>
            <person name="Sun H."/>
            <person name="Tritt A."/>
            <person name="Yoshinaga Y."/>
            <person name="Zwiers L.-H."/>
            <person name="Turgeon B.G."/>
            <person name="Goodwin S.B."/>
            <person name="Spatafora J.W."/>
            <person name="Crous P.W."/>
            <person name="Grigoriev I.V."/>
        </authorList>
    </citation>
    <scope>NUCLEOTIDE SEQUENCE</scope>
    <source>
        <strain evidence="15">CBS 342.82</strain>
    </source>
</reference>
<comment type="pathway">
    <text evidence="2">Protein modification; protein glycosylation.</text>
</comment>
<comment type="subcellular location">
    <subcellularLocation>
        <location evidence="1">Membrane</location>
        <topology evidence="1">Single-pass type II membrane protein</topology>
    </subcellularLocation>
</comment>
<keyword evidence="9" id="KW-0735">Signal-anchor</keyword>
<proteinExistence type="inferred from homology"/>
<evidence type="ECO:0000259" key="13">
    <source>
        <dbReference type="Pfam" id="PF02434"/>
    </source>
</evidence>